<accession>A0A921GKS3</accession>
<dbReference type="EMBL" id="DYWO01000073">
    <property type="protein sequence ID" value="HJF48645.1"/>
    <property type="molecule type" value="Genomic_DNA"/>
</dbReference>
<organism evidence="2 3">
    <name type="scientific">Brachybacterium paraconglomeratum</name>
    <dbReference type="NCBI Taxonomy" id="173362"/>
    <lineage>
        <taxon>Bacteria</taxon>
        <taxon>Bacillati</taxon>
        <taxon>Actinomycetota</taxon>
        <taxon>Actinomycetes</taxon>
        <taxon>Micrococcales</taxon>
        <taxon>Dermabacteraceae</taxon>
        <taxon>Brachybacterium</taxon>
    </lineage>
</organism>
<reference evidence="2" key="2">
    <citation type="submission" date="2021-09" db="EMBL/GenBank/DDBJ databases">
        <authorList>
            <person name="Gilroy R."/>
        </authorList>
    </citation>
    <scope>NUCLEOTIDE SEQUENCE</scope>
    <source>
        <strain evidence="2">1647</strain>
    </source>
</reference>
<feature type="non-terminal residue" evidence="2">
    <location>
        <position position="1"/>
    </location>
</feature>
<gene>
    <name evidence="2" type="ORF">K8W24_02425</name>
</gene>
<evidence type="ECO:0000313" key="3">
    <source>
        <dbReference type="Proteomes" id="UP000775129"/>
    </source>
</evidence>
<feature type="region of interest" description="Disordered" evidence="1">
    <location>
        <begin position="1"/>
        <end position="23"/>
    </location>
</feature>
<evidence type="ECO:0000256" key="1">
    <source>
        <dbReference type="SAM" id="MobiDB-lite"/>
    </source>
</evidence>
<sequence length="81" mass="8865">VVILETEDGHRPGKAARPKPAAPSLSEAVRRAVRERAGVEVVAVFETRALPTDIRHNSKIDRAALSRWSEQTLRGERAAAL</sequence>
<dbReference type="Proteomes" id="UP000775129">
    <property type="component" value="Unassembled WGS sequence"/>
</dbReference>
<name>A0A921GKS3_9MICO</name>
<evidence type="ECO:0000313" key="2">
    <source>
        <dbReference type="EMBL" id="HJF48645.1"/>
    </source>
</evidence>
<comment type="caution">
    <text evidence="2">The sequence shown here is derived from an EMBL/GenBank/DDBJ whole genome shotgun (WGS) entry which is preliminary data.</text>
</comment>
<dbReference type="AlphaFoldDB" id="A0A921GKS3"/>
<protein>
    <submittedName>
        <fullName evidence="2">Uncharacterized protein</fullName>
    </submittedName>
</protein>
<proteinExistence type="predicted"/>
<reference evidence="2" key="1">
    <citation type="journal article" date="2021" name="PeerJ">
        <title>Extensive microbial diversity within the chicken gut microbiome revealed by metagenomics and culture.</title>
        <authorList>
            <person name="Gilroy R."/>
            <person name="Ravi A."/>
            <person name="Getino M."/>
            <person name="Pursley I."/>
            <person name="Horton D.L."/>
            <person name="Alikhan N.F."/>
            <person name="Baker D."/>
            <person name="Gharbi K."/>
            <person name="Hall N."/>
            <person name="Watson M."/>
            <person name="Adriaenssens E.M."/>
            <person name="Foster-Nyarko E."/>
            <person name="Jarju S."/>
            <person name="Secka A."/>
            <person name="Antonio M."/>
            <person name="Oren A."/>
            <person name="Chaudhuri R.R."/>
            <person name="La Ragione R."/>
            <person name="Hildebrand F."/>
            <person name="Pallen M.J."/>
        </authorList>
    </citation>
    <scope>NUCLEOTIDE SEQUENCE</scope>
    <source>
        <strain evidence="2">1647</strain>
    </source>
</reference>